<feature type="region of interest" description="Disordered" evidence="1">
    <location>
        <begin position="272"/>
        <end position="305"/>
    </location>
</feature>
<gene>
    <name evidence="2" type="ORF">CONCODRAFT_85564</name>
</gene>
<reference evidence="2 3" key="1">
    <citation type="journal article" date="2015" name="Genome Biol. Evol.">
        <title>Phylogenomic analyses indicate that early fungi evolved digesting cell walls of algal ancestors of land plants.</title>
        <authorList>
            <person name="Chang Y."/>
            <person name="Wang S."/>
            <person name="Sekimoto S."/>
            <person name="Aerts A.L."/>
            <person name="Choi C."/>
            <person name="Clum A."/>
            <person name="LaButti K.M."/>
            <person name="Lindquist E.A."/>
            <person name="Yee Ngan C."/>
            <person name="Ohm R.A."/>
            <person name="Salamov A.A."/>
            <person name="Grigoriev I.V."/>
            <person name="Spatafora J.W."/>
            <person name="Berbee M.L."/>
        </authorList>
    </citation>
    <scope>NUCLEOTIDE SEQUENCE [LARGE SCALE GENOMIC DNA]</scope>
    <source>
        <strain evidence="2 3">NRRL 28638</strain>
    </source>
</reference>
<dbReference type="InterPro" id="IPR012340">
    <property type="entry name" value="NA-bd_OB-fold"/>
</dbReference>
<dbReference type="Gene3D" id="2.40.50.140">
    <property type="entry name" value="Nucleic acid-binding proteins"/>
    <property type="match status" value="1"/>
</dbReference>
<dbReference type="AlphaFoldDB" id="A0A137P515"/>
<evidence type="ECO:0000256" key="1">
    <source>
        <dbReference type="SAM" id="MobiDB-lite"/>
    </source>
</evidence>
<sequence>MYTKIEDFSSYIQQVPSSSKLINNLIEQSEYKNFNEINFMLSGKWFTFGIILKPPKIIKSSFGNGYLFTTLLCLLSFKKIPIFIDIKKKVECCKLIEDKSFKLFDFLLLFNPILLSPSSVDGGSIGLMLDCNNNNISSSKYINESFINLGPSKGFKFCNSISNLGRCDEVVNSDKGQDYCNNHLMETIYKNKRMDLATSTFGPLIKLKSSQAHSSCYELNNEERLFPNQQPKTKETEKEKKETQAIRNSLKSIGNYSSKLLSAASEQLGNKQFKPLKDSKITKKQDKKANSNKLTKQVENANKKESGLSPLELLKLYHVKSKDKKEKVKNDEEFELIIE</sequence>
<evidence type="ECO:0000313" key="3">
    <source>
        <dbReference type="Proteomes" id="UP000070444"/>
    </source>
</evidence>
<proteinExistence type="predicted"/>
<dbReference type="Proteomes" id="UP000070444">
    <property type="component" value="Unassembled WGS sequence"/>
</dbReference>
<feature type="region of interest" description="Disordered" evidence="1">
    <location>
        <begin position="222"/>
        <end position="244"/>
    </location>
</feature>
<evidence type="ECO:0000313" key="2">
    <source>
        <dbReference type="EMBL" id="KXN70021.1"/>
    </source>
</evidence>
<accession>A0A137P515</accession>
<name>A0A137P515_CONC2</name>
<keyword evidence="3" id="KW-1185">Reference proteome</keyword>
<feature type="compositionally biased region" description="Polar residues" evidence="1">
    <location>
        <begin position="291"/>
        <end position="300"/>
    </location>
</feature>
<feature type="compositionally biased region" description="Basic and acidic residues" evidence="1">
    <location>
        <begin position="232"/>
        <end position="244"/>
    </location>
</feature>
<organism evidence="2 3">
    <name type="scientific">Conidiobolus coronatus (strain ATCC 28846 / CBS 209.66 / NRRL 28638)</name>
    <name type="common">Delacroixia coronata</name>
    <dbReference type="NCBI Taxonomy" id="796925"/>
    <lineage>
        <taxon>Eukaryota</taxon>
        <taxon>Fungi</taxon>
        <taxon>Fungi incertae sedis</taxon>
        <taxon>Zoopagomycota</taxon>
        <taxon>Entomophthoromycotina</taxon>
        <taxon>Entomophthoromycetes</taxon>
        <taxon>Entomophthorales</taxon>
        <taxon>Ancylistaceae</taxon>
        <taxon>Conidiobolus</taxon>
    </lineage>
</organism>
<protein>
    <submittedName>
        <fullName evidence="2">Uncharacterized protein</fullName>
    </submittedName>
</protein>
<dbReference type="EMBL" id="KQ964515">
    <property type="protein sequence ID" value="KXN70021.1"/>
    <property type="molecule type" value="Genomic_DNA"/>
</dbReference>
<feature type="compositionally biased region" description="Basic and acidic residues" evidence="1">
    <location>
        <begin position="275"/>
        <end position="289"/>
    </location>
</feature>